<dbReference type="RefSeq" id="XP_070866460.1">
    <property type="nucleotide sequence ID" value="XM_071011564.1"/>
</dbReference>
<gene>
    <name evidence="1" type="ORF">VTJ83DRAFT_5010</name>
</gene>
<dbReference type="Proteomes" id="UP001600064">
    <property type="component" value="Unassembled WGS sequence"/>
</dbReference>
<keyword evidence="2" id="KW-1185">Reference proteome</keyword>
<organism evidence="1 2">
    <name type="scientific">Remersonia thermophila</name>
    <dbReference type="NCBI Taxonomy" id="72144"/>
    <lineage>
        <taxon>Eukaryota</taxon>
        <taxon>Fungi</taxon>
        <taxon>Dikarya</taxon>
        <taxon>Ascomycota</taxon>
        <taxon>Pezizomycotina</taxon>
        <taxon>Sordariomycetes</taxon>
        <taxon>Sordariomycetidae</taxon>
        <taxon>Sordariales</taxon>
        <taxon>Sordariales incertae sedis</taxon>
        <taxon>Remersonia</taxon>
    </lineage>
</organism>
<evidence type="ECO:0000313" key="1">
    <source>
        <dbReference type="EMBL" id="KAL2267733.1"/>
    </source>
</evidence>
<name>A0ABR4DBM1_9PEZI</name>
<dbReference type="InterPro" id="IPR003006">
    <property type="entry name" value="Ig/MHC_CS"/>
</dbReference>
<proteinExistence type="predicted"/>
<comment type="caution">
    <text evidence="1">The sequence shown here is derived from an EMBL/GenBank/DDBJ whole genome shotgun (WGS) entry which is preliminary data.</text>
</comment>
<dbReference type="EMBL" id="JAZGUE010000004">
    <property type="protein sequence ID" value="KAL2267733.1"/>
    <property type="molecule type" value="Genomic_DNA"/>
</dbReference>
<accession>A0ABR4DBM1</accession>
<reference evidence="1 2" key="1">
    <citation type="journal article" date="2024" name="Commun. Biol.">
        <title>Comparative genomic analysis of thermophilic fungi reveals convergent evolutionary adaptations and gene losses.</title>
        <authorList>
            <person name="Steindorff A.S."/>
            <person name="Aguilar-Pontes M.V."/>
            <person name="Robinson A.J."/>
            <person name="Andreopoulos B."/>
            <person name="LaButti K."/>
            <person name="Kuo A."/>
            <person name="Mondo S."/>
            <person name="Riley R."/>
            <person name="Otillar R."/>
            <person name="Haridas S."/>
            <person name="Lipzen A."/>
            <person name="Grimwood J."/>
            <person name="Schmutz J."/>
            <person name="Clum A."/>
            <person name="Reid I.D."/>
            <person name="Moisan M.C."/>
            <person name="Butler G."/>
            <person name="Nguyen T.T.M."/>
            <person name="Dewar K."/>
            <person name="Conant G."/>
            <person name="Drula E."/>
            <person name="Henrissat B."/>
            <person name="Hansel C."/>
            <person name="Singer S."/>
            <person name="Hutchinson M.I."/>
            <person name="de Vries R.P."/>
            <person name="Natvig D.O."/>
            <person name="Powell A.J."/>
            <person name="Tsang A."/>
            <person name="Grigoriev I.V."/>
        </authorList>
    </citation>
    <scope>NUCLEOTIDE SEQUENCE [LARGE SCALE GENOMIC DNA]</scope>
    <source>
        <strain evidence="1 2">ATCC 22073</strain>
    </source>
</reference>
<dbReference type="PROSITE" id="PS00290">
    <property type="entry name" value="IG_MHC"/>
    <property type="match status" value="1"/>
</dbReference>
<evidence type="ECO:0000313" key="2">
    <source>
        <dbReference type="Proteomes" id="UP001600064"/>
    </source>
</evidence>
<sequence>MYSNVSRLSSKVPFFSFAMGYMRGINMDRSACVAFCNRPGGTWWLSTLRDQTLSSTRSCRISWGVYSCRVHHG</sequence>
<protein>
    <submittedName>
        <fullName evidence="1">Uncharacterized protein</fullName>
    </submittedName>
</protein>
<dbReference type="GeneID" id="98126208"/>